<evidence type="ECO:0008006" key="3">
    <source>
        <dbReference type="Google" id="ProtNLM"/>
    </source>
</evidence>
<proteinExistence type="predicted"/>
<dbReference type="EMBL" id="FOEH01000002">
    <property type="protein sequence ID" value="SEQ22967.1"/>
    <property type="molecule type" value="Genomic_DNA"/>
</dbReference>
<comment type="caution">
    <text evidence="1">The sequence shown here is derived from an EMBL/GenBank/DDBJ whole genome shotgun (WGS) entry which is preliminary data.</text>
</comment>
<protein>
    <recommendedName>
        <fullName evidence="3">PhnB-like domain-containing protein</fullName>
    </recommendedName>
</protein>
<keyword evidence="2" id="KW-1185">Reference proteome</keyword>
<evidence type="ECO:0000313" key="1">
    <source>
        <dbReference type="EMBL" id="SEQ22967.1"/>
    </source>
</evidence>
<dbReference type="RefSeq" id="WP_092503951.1">
    <property type="nucleotide sequence ID" value="NZ_FOEH01000002.1"/>
</dbReference>
<reference evidence="1 2" key="1">
    <citation type="submission" date="2016-10" db="EMBL/GenBank/DDBJ databases">
        <authorList>
            <person name="Varghese N."/>
            <person name="Submissions S."/>
        </authorList>
    </citation>
    <scope>NUCLEOTIDE SEQUENCE [LARGE SCALE GENOMIC DNA]</scope>
    <source>
        <strain evidence="1 2">CGMCC 1.7734</strain>
    </source>
</reference>
<organism evidence="1 2">
    <name type="scientific">Virgibacillus subterraneus</name>
    <dbReference type="NCBI Taxonomy" id="621109"/>
    <lineage>
        <taxon>Bacteria</taxon>
        <taxon>Bacillati</taxon>
        <taxon>Bacillota</taxon>
        <taxon>Bacilli</taxon>
        <taxon>Bacillales</taxon>
        <taxon>Bacillaceae</taxon>
        <taxon>Virgibacillus</taxon>
    </lineage>
</organism>
<sequence length="103" mass="12167">MKVFKMNDFDWVCAESEEQAKQWYHQETGVDMKDIDEDFEQWGEVSLADKMYIPIDDLPEEEKMSTQLDMKNFYGELCAAKTFDWVIKHENITKPCVISSTEI</sequence>
<accession>A0A1H9EBJ9</accession>
<dbReference type="Proteomes" id="UP000198733">
    <property type="component" value="Unassembled WGS sequence"/>
</dbReference>
<name>A0A1H9EBJ9_9BACI</name>
<gene>
    <name evidence="1" type="ORF">SAMN05216232_1968</name>
</gene>
<evidence type="ECO:0000313" key="2">
    <source>
        <dbReference type="Proteomes" id="UP000198733"/>
    </source>
</evidence>